<gene>
    <name evidence="2" type="ORF">TRUGW13939_01709</name>
</gene>
<name>A0A7H8QM62_TALRU</name>
<feature type="region of interest" description="Disordered" evidence="1">
    <location>
        <begin position="169"/>
        <end position="194"/>
    </location>
</feature>
<feature type="compositionally biased region" description="Polar residues" evidence="1">
    <location>
        <begin position="17"/>
        <end position="26"/>
    </location>
</feature>
<dbReference type="KEGG" id="trg:TRUGW13939_01709"/>
<evidence type="ECO:0000313" key="3">
    <source>
        <dbReference type="Proteomes" id="UP000509510"/>
    </source>
</evidence>
<dbReference type="RefSeq" id="XP_035340800.1">
    <property type="nucleotide sequence ID" value="XM_035484907.1"/>
</dbReference>
<protein>
    <submittedName>
        <fullName evidence="2">Uncharacterized protein</fullName>
    </submittedName>
</protein>
<feature type="region of interest" description="Disordered" evidence="1">
    <location>
        <begin position="1"/>
        <end position="132"/>
    </location>
</feature>
<proteinExistence type="predicted"/>
<reference evidence="3" key="1">
    <citation type="submission" date="2020-06" db="EMBL/GenBank/DDBJ databases">
        <title>A chromosome-scale genome assembly of Talaromyces rugulosus W13939.</title>
        <authorList>
            <person name="Wang B."/>
            <person name="Guo L."/>
            <person name="Ye K."/>
            <person name="Wang L."/>
        </authorList>
    </citation>
    <scope>NUCLEOTIDE SEQUENCE [LARGE SCALE GENOMIC DNA]</scope>
    <source>
        <strain evidence="3">W13939</strain>
    </source>
</reference>
<feature type="compositionally biased region" description="Polar residues" evidence="1">
    <location>
        <begin position="83"/>
        <end position="97"/>
    </location>
</feature>
<feature type="compositionally biased region" description="Low complexity" evidence="1">
    <location>
        <begin position="42"/>
        <end position="54"/>
    </location>
</feature>
<evidence type="ECO:0000256" key="1">
    <source>
        <dbReference type="SAM" id="MobiDB-lite"/>
    </source>
</evidence>
<accession>A0A7H8QM62</accession>
<dbReference type="Proteomes" id="UP000509510">
    <property type="component" value="Chromosome I"/>
</dbReference>
<dbReference type="AlphaFoldDB" id="A0A7H8QM62"/>
<feature type="compositionally biased region" description="Basic and acidic residues" evidence="1">
    <location>
        <begin position="1"/>
        <end position="10"/>
    </location>
</feature>
<dbReference type="OrthoDB" id="4779541at2759"/>
<dbReference type="GeneID" id="55989219"/>
<feature type="compositionally biased region" description="Basic and acidic residues" evidence="1">
    <location>
        <begin position="183"/>
        <end position="194"/>
    </location>
</feature>
<keyword evidence="3" id="KW-1185">Reference proteome</keyword>
<dbReference type="EMBL" id="CP055898">
    <property type="protein sequence ID" value="QKX54621.1"/>
    <property type="molecule type" value="Genomic_DNA"/>
</dbReference>
<sequence>MSETMGESREPVFSGRRPSSFSSTDVQKGAITRDGPVGGASTGSPAAPTAATSSNYHRERSRYNVSTGSGFNPPPKEGDSAGKSKNGSNEQYPTTSVGIAPDRLRTDTSGTTPGPGANAANDSSGETGIKGTLAGIYGAGESFRGTVNAAIDSAFNDQKGVSKNQAIAREGEWEFKTGQFSKSTKERERFGRSR</sequence>
<organism evidence="2 3">
    <name type="scientific">Talaromyces rugulosus</name>
    <name type="common">Penicillium rugulosum</name>
    <dbReference type="NCBI Taxonomy" id="121627"/>
    <lineage>
        <taxon>Eukaryota</taxon>
        <taxon>Fungi</taxon>
        <taxon>Dikarya</taxon>
        <taxon>Ascomycota</taxon>
        <taxon>Pezizomycotina</taxon>
        <taxon>Eurotiomycetes</taxon>
        <taxon>Eurotiomycetidae</taxon>
        <taxon>Eurotiales</taxon>
        <taxon>Trichocomaceae</taxon>
        <taxon>Talaromyces</taxon>
        <taxon>Talaromyces sect. Islandici</taxon>
    </lineage>
</organism>
<evidence type="ECO:0000313" key="2">
    <source>
        <dbReference type="EMBL" id="QKX54621.1"/>
    </source>
</evidence>